<dbReference type="GO" id="GO:0009113">
    <property type="term" value="P:purine nucleobase biosynthetic process"/>
    <property type="evidence" value="ECO:0007669"/>
    <property type="project" value="TreeGrafter"/>
</dbReference>
<dbReference type="GO" id="GO:0006730">
    <property type="term" value="P:one-carbon metabolic process"/>
    <property type="evidence" value="ECO:0007669"/>
    <property type="project" value="UniProtKB-KW"/>
</dbReference>
<dbReference type="OMA" id="CKVITAE"/>
<dbReference type="InterPro" id="IPR036291">
    <property type="entry name" value="NAD(P)-bd_dom_sf"/>
</dbReference>
<dbReference type="STRING" id="1054147.F4QD23"/>
<gene>
    <name evidence="4" type="primary">thfA</name>
    <name evidence="4" type="ORF">DFA_11465</name>
</gene>
<dbReference type="AlphaFoldDB" id="F4QD23"/>
<dbReference type="InterPro" id="IPR020630">
    <property type="entry name" value="THF_DH/CycHdrlase_cat_dom"/>
</dbReference>
<dbReference type="Pfam" id="PF00763">
    <property type="entry name" value="THF_DHG_CYH"/>
    <property type="match status" value="1"/>
</dbReference>
<dbReference type="SUPFAM" id="SSF53223">
    <property type="entry name" value="Aminoacid dehydrogenase-like, N-terminal domain"/>
    <property type="match status" value="1"/>
</dbReference>
<dbReference type="InterPro" id="IPR020631">
    <property type="entry name" value="THF_DH/CycHdrlase_NAD-bd_dom"/>
</dbReference>
<dbReference type="PRINTS" id="PR00085">
    <property type="entry name" value="THFDHDRGNASE"/>
</dbReference>
<evidence type="ECO:0000259" key="2">
    <source>
        <dbReference type="Pfam" id="PF00763"/>
    </source>
</evidence>
<feature type="domain" description="Tetrahydrofolate dehydrogenase/cyclohydrolase catalytic" evidence="2">
    <location>
        <begin position="16"/>
        <end position="122"/>
    </location>
</feature>
<dbReference type="EMBL" id="GL883029">
    <property type="protein sequence ID" value="EGG13704.1"/>
    <property type="molecule type" value="Genomic_DNA"/>
</dbReference>
<reference evidence="5" key="1">
    <citation type="journal article" date="2011" name="Genome Res.">
        <title>Phylogeny-wide analysis of social amoeba genomes highlights ancient origins for complex intercellular communication.</title>
        <authorList>
            <person name="Heidel A.J."/>
            <person name="Lawal H.M."/>
            <person name="Felder M."/>
            <person name="Schilde C."/>
            <person name="Helps N.R."/>
            <person name="Tunggal B."/>
            <person name="Rivero F."/>
            <person name="John U."/>
            <person name="Schleicher M."/>
            <person name="Eichinger L."/>
            <person name="Platzer M."/>
            <person name="Noegel A.A."/>
            <person name="Schaap P."/>
            <person name="Gloeckner G."/>
        </authorList>
    </citation>
    <scope>NUCLEOTIDE SEQUENCE [LARGE SCALE GENOMIC DNA]</scope>
    <source>
        <strain evidence="5">SH3</strain>
    </source>
</reference>
<dbReference type="OrthoDB" id="41403at2759"/>
<evidence type="ECO:0000259" key="3">
    <source>
        <dbReference type="Pfam" id="PF02882"/>
    </source>
</evidence>
<dbReference type="Gene3D" id="3.40.50.720">
    <property type="entry name" value="NAD(P)-binding Rossmann-like Domain"/>
    <property type="match status" value="1"/>
</dbReference>
<dbReference type="GO" id="GO:0005829">
    <property type="term" value="C:cytosol"/>
    <property type="evidence" value="ECO:0007669"/>
    <property type="project" value="TreeGrafter"/>
</dbReference>
<dbReference type="Proteomes" id="UP000007797">
    <property type="component" value="Unassembled WGS sequence"/>
</dbReference>
<proteinExistence type="predicted"/>
<evidence type="ECO:0000313" key="4">
    <source>
        <dbReference type="EMBL" id="EGG13704.1"/>
    </source>
</evidence>
<feature type="domain" description="Tetrahydrofolate dehydrogenase/cyclohydrolase NAD(P)-binding" evidence="3">
    <location>
        <begin position="150"/>
        <end position="208"/>
    </location>
</feature>
<accession>F4QD23</accession>
<sequence>MDEIKTIVSHKKGKVDVTPIATFYRNEIKESITKGNLKPRIVAFLTTNDEGALDYSKWTKIACNKDGIEFILKRVERVDLEDEILEANKDNNVHGIMVYYPVFGGMMDSYLQDVVSPEKDVEGLSTINRFNLYHNIRYMDAAQTKKCVIPCTPLAMVKIVDELGIYDKSLALGEHLKGKTITIVNRSEIVGRPLAAMLANDGAFVYSVDLNGIIVFQPGKRFGTIKMSETTITRDEAISKSDILILGVPSPKFKIESNLIKDGTIVINFAGCLNVDESIESRCVLVPTIGKVTIAMLERNLMRLYHNKVTHSSSSSTSSS</sequence>
<dbReference type="InterPro" id="IPR000672">
    <property type="entry name" value="THF_DH/CycHdrlase"/>
</dbReference>
<dbReference type="SUPFAM" id="SSF51735">
    <property type="entry name" value="NAD(P)-binding Rossmann-fold domains"/>
    <property type="match status" value="1"/>
</dbReference>
<dbReference type="GeneID" id="14865655"/>
<keyword evidence="5" id="KW-1185">Reference proteome</keyword>
<dbReference type="RefSeq" id="XP_004350408.1">
    <property type="nucleotide sequence ID" value="XM_004350358.1"/>
</dbReference>
<dbReference type="Gene3D" id="3.40.50.10860">
    <property type="entry name" value="Leucine Dehydrogenase, chain A, domain 1"/>
    <property type="match status" value="1"/>
</dbReference>
<dbReference type="KEGG" id="dfa:DFA_11465"/>
<evidence type="ECO:0000313" key="5">
    <source>
        <dbReference type="Proteomes" id="UP000007797"/>
    </source>
</evidence>
<evidence type="ECO:0000256" key="1">
    <source>
        <dbReference type="ARBA" id="ARBA00022563"/>
    </source>
</evidence>
<dbReference type="PANTHER" id="PTHR48099">
    <property type="entry name" value="C-1-TETRAHYDROFOLATE SYNTHASE, CYTOPLASMIC-RELATED"/>
    <property type="match status" value="1"/>
</dbReference>
<dbReference type="Pfam" id="PF02882">
    <property type="entry name" value="THF_DHG_CYH_C"/>
    <property type="match status" value="1"/>
</dbReference>
<keyword evidence="1" id="KW-0554">One-carbon metabolism</keyword>
<dbReference type="GO" id="GO:0004487">
    <property type="term" value="F:methylenetetrahydrofolate dehydrogenase (NAD+) activity"/>
    <property type="evidence" value="ECO:0007669"/>
    <property type="project" value="TreeGrafter"/>
</dbReference>
<name>F4QD23_CACFS</name>
<protein>
    <submittedName>
        <fullName evidence="4">Methylenetetrahydrofolate dehydrogenase</fullName>
    </submittedName>
</protein>
<dbReference type="PANTHER" id="PTHR48099:SF3">
    <property type="entry name" value="METHYLENETETRAHYDROFOLATE DEHYDROGENASE [NAD(+)]"/>
    <property type="match status" value="1"/>
</dbReference>
<dbReference type="FunFam" id="3.40.50.720:FF:001447">
    <property type="entry name" value="Methylenetetrahydrofolate dehydrogenase"/>
    <property type="match status" value="1"/>
</dbReference>
<organism evidence="4 5">
    <name type="scientific">Cavenderia fasciculata</name>
    <name type="common">Slime mold</name>
    <name type="synonym">Dictyostelium fasciculatum</name>
    <dbReference type="NCBI Taxonomy" id="261658"/>
    <lineage>
        <taxon>Eukaryota</taxon>
        <taxon>Amoebozoa</taxon>
        <taxon>Evosea</taxon>
        <taxon>Eumycetozoa</taxon>
        <taxon>Dictyostelia</taxon>
        <taxon>Acytosteliales</taxon>
        <taxon>Cavenderiaceae</taxon>
        <taxon>Cavenderia</taxon>
    </lineage>
</organism>
<dbReference type="GO" id="GO:0004488">
    <property type="term" value="F:methylenetetrahydrofolate dehydrogenase (NADP+) activity"/>
    <property type="evidence" value="ECO:0007669"/>
    <property type="project" value="InterPro"/>
</dbReference>
<dbReference type="InterPro" id="IPR046346">
    <property type="entry name" value="Aminoacid_DH-like_N_sf"/>
</dbReference>